<evidence type="ECO:0000313" key="3">
    <source>
        <dbReference type="Proteomes" id="UP000070133"/>
    </source>
</evidence>
<reference evidence="2 3" key="1">
    <citation type="submission" date="2015-07" db="EMBL/GenBank/DDBJ databases">
        <title>Comparative genomics of the Sigatoka disease complex on banana suggests a link between parallel evolutionary changes in Pseudocercospora fijiensis and Pseudocercospora eumusae and increased virulence on the banana host.</title>
        <authorList>
            <person name="Chang T.-C."/>
            <person name="Salvucci A."/>
            <person name="Crous P.W."/>
            <person name="Stergiopoulos I."/>
        </authorList>
    </citation>
    <scope>NUCLEOTIDE SEQUENCE [LARGE SCALE GENOMIC DNA]</scope>
    <source>
        <strain evidence="2 3">CBS 114824</strain>
    </source>
</reference>
<organism evidence="2 3">
    <name type="scientific">Pseudocercospora eumusae</name>
    <dbReference type="NCBI Taxonomy" id="321146"/>
    <lineage>
        <taxon>Eukaryota</taxon>
        <taxon>Fungi</taxon>
        <taxon>Dikarya</taxon>
        <taxon>Ascomycota</taxon>
        <taxon>Pezizomycotina</taxon>
        <taxon>Dothideomycetes</taxon>
        <taxon>Dothideomycetidae</taxon>
        <taxon>Mycosphaerellales</taxon>
        <taxon>Mycosphaerellaceae</taxon>
        <taxon>Pseudocercospora</taxon>
    </lineage>
</organism>
<evidence type="ECO:0000256" key="1">
    <source>
        <dbReference type="SAM" id="MobiDB-lite"/>
    </source>
</evidence>
<name>A0A139H6R3_9PEZI</name>
<comment type="caution">
    <text evidence="2">The sequence shown here is derived from an EMBL/GenBank/DDBJ whole genome shotgun (WGS) entry which is preliminary data.</text>
</comment>
<accession>A0A139H6R3</accession>
<proteinExistence type="predicted"/>
<dbReference type="OrthoDB" id="10614278at2759"/>
<dbReference type="Proteomes" id="UP000070133">
    <property type="component" value="Unassembled WGS sequence"/>
</dbReference>
<evidence type="ECO:0000313" key="2">
    <source>
        <dbReference type="EMBL" id="KXS98165.1"/>
    </source>
</evidence>
<gene>
    <name evidence="2" type="ORF">AC578_6426</name>
</gene>
<protein>
    <submittedName>
        <fullName evidence="2">Uncharacterized protein</fullName>
    </submittedName>
</protein>
<dbReference type="AlphaFoldDB" id="A0A139H6R3"/>
<feature type="region of interest" description="Disordered" evidence="1">
    <location>
        <begin position="58"/>
        <end position="96"/>
    </location>
</feature>
<sequence length="117" mass="13177">MDVQTAMKHHKLEVNINATIKVPLETMLAIRDEDWDPKHLEPITATLQKAAIDAIRAHPNRVGDTSSSPPLSNVDLRKADRAASEEAEKATEEMEEMIRKSLLEDHRRLKADTSKTL</sequence>
<feature type="compositionally biased region" description="Basic and acidic residues" evidence="1">
    <location>
        <begin position="75"/>
        <end position="96"/>
    </location>
</feature>
<keyword evidence="3" id="KW-1185">Reference proteome</keyword>
<dbReference type="EMBL" id="LFZN01000120">
    <property type="protein sequence ID" value="KXS98165.1"/>
    <property type="molecule type" value="Genomic_DNA"/>
</dbReference>